<dbReference type="InterPro" id="IPR036390">
    <property type="entry name" value="WH_DNA-bd_sf"/>
</dbReference>
<dbReference type="InterPro" id="IPR000835">
    <property type="entry name" value="HTH_MarR-typ"/>
</dbReference>
<gene>
    <name evidence="2" type="ORF">D3875_21510</name>
</gene>
<organism evidence="2 3">
    <name type="scientific">Deinococcus cavernae</name>
    <dbReference type="NCBI Taxonomy" id="2320857"/>
    <lineage>
        <taxon>Bacteria</taxon>
        <taxon>Thermotogati</taxon>
        <taxon>Deinococcota</taxon>
        <taxon>Deinococci</taxon>
        <taxon>Deinococcales</taxon>
        <taxon>Deinococcaceae</taxon>
        <taxon>Deinococcus</taxon>
    </lineage>
</organism>
<dbReference type="Proteomes" id="UP000286287">
    <property type="component" value="Unassembled WGS sequence"/>
</dbReference>
<dbReference type="SMART" id="SM00347">
    <property type="entry name" value="HTH_MARR"/>
    <property type="match status" value="1"/>
</dbReference>
<feature type="domain" description="HTH marR-type" evidence="1">
    <location>
        <begin position="1"/>
        <end position="144"/>
    </location>
</feature>
<reference evidence="2 3" key="1">
    <citation type="submission" date="2018-09" db="EMBL/GenBank/DDBJ databases">
        <authorList>
            <person name="Zhu H."/>
        </authorList>
    </citation>
    <scope>NUCLEOTIDE SEQUENCE [LARGE SCALE GENOMIC DNA]</scope>
    <source>
        <strain evidence="2 3">K2S05-167</strain>
    </source>
</reference>
<dbReference type="Gene3D" id="1.10.10.10">
    <property type="entry name" value="Winged helix-like DNA-binding domain superfamily/Winged helix DNA-binding domain"/>
    <property type="match status" value="1"/>
</dbReference>
<dbReference type="PANTHER" id="PTHR33164:SF43">
    <property type="entry name" value="HTH-TYPE TRANSCRIPTIONAL REPRESSOR YETL"/>
    <property type="match status" value="1"/>
</dbReference>
<dbReference type="AlphaFoldDB" id="A0A418UZN3"/>
<dbReference type="GO" id="GO:0003700">
    <property type="term" value="F:DNA-binding transcription factor activity"/>
    <property type="evidence" value="ECO:0007669"/>
    <property type="project" value="InterPro"/>
</dbReference>
<dbReference type="PROSITE" id="PS50995">
    <property type="entry name" value="HTH_MARR_2"/>
    <property type="match status" value="1"/>
</dbReference>
<dbReference type="InterPro" id="IPR039422">
    <property type="entry name" value="MarR/SlyA-like"/>
</dbReference>
<dbReference type="OrthoDB" id="5195026at2"/>
<dbReference type="Pfam" id="PF12802">
    <property type="entry name" value="MarR_2"/>
    <property type="match status" value="1"/>
</dbReference>
<dbReference type="PRINTS" id="PR00598">
    <property type="entry name" value="HTHMARR"/>
</dbReference>
<dbReference type="SUPFAM" id="SSF46785">
    <property type="entry name" value="Winged helix' DNA-binding domain"/>
    <property type="match status" value="1"/>
</dbReference>
<name>A0A418UZN3_9DEIO</name>
<comment type="caution">
    <text evidence="2">The sequence shown here is derived from an EMBL/GenBank/DDBJ whole genome shotgun (WGS) entry which is preliminary data.</text>
</comment>
<keyword evidence="3" id="KW-1185">Reference proteome</keyword>
<dbReference type="InterPro" id="IPR036388">
    <property type="entry name" value="WH-like_DNA-bd_sf"/>
</dbReference>
<sequence>MSRLTSTEIGAWNGFLRVHSRVWNTLEDAMIKRCGLTMAAYELLLAVEEAGEAGIRMSDLAGKLRYTSGGLTRLADKLQQQGLIQRLRSETDGRGFQVHLTPQGQQKLRRIHVEHLRDVRQQFLGRLSAEEQQTLAAIWQKLEGTTR</sequence>
<accession>A0A418UZN3</accession>
<dbReference type="PANTHER" id="PTHR33164">
    <property type="entry name" value="TRANSCRIPTIONAL REGULATOR, MARR FAMILY"/>
    <property type="match status" value="1"/>
</dbReference>
<protein>
    <submittedName>
        <fullName evidence="2">MarR family transcriptional regulator</fullName>
    </submittedName>
</protein>
<dbReference type="RefSeq" id="WP_119766795.1">
    <property type="nucleotide sequence ID" value="NZ_QYUJ01000030.1"/>
</dbReference>
<evidence type="ECO:0000313" key="3">
    <source>
        <dbReference type="Proteomes" id="UP000286287"/>
    </source>
</evidence>
<evidence type="ECO:0000259" key="1">
    <source>
        <dbReference type="PROSITE" id="PS50995"/>
    </source>
</evidence>
<dbReference type="EMBL" id="QYUJ01000030">
    <property type="protein sequence ID" value="RJF68928.1"/>
    <property type="molecule type" value="Genomic_DNA"/>
</dbReference>
<proteinExistence type="predicted"/>
<evidence type="ECO:0000313" key="2">
    <source>
        <dbReference type="EMBL" id="RJF68928.1"/>
    </source>
</evidence>
<dbReference type="GO" id="GO:0006950">
    <property type="term" value="P:response to stress"/>
    <property type="evidence" value="ECO:0007669"/>
    <property type="project" value="TreeGrafter"/>
</dbReference>